<proteinExistence type="predicted"/>
<name>A0A8S5PAI3_9CAUD</name>
<protein>
    <submittedName>
        <fullName evidence="1">Uncharacterized protein</fullName>
    </submittedName>
</protein>
<organism evidence="1">
    <name type="scientific">Siphoviridae sp. ctTXt1</name>
    <dbReference type="NCBI Taxonomy" id="2825520"/>
    <lineage>
        <taxon>Viruses</taxon>
        <taxon>Duplodnaviria</taxon>
        <taxon>Heunggongvirae</taxon>
        <taxon>Uroviricota</taxon>
        <taxon>Caudoviricetes</taxon>
    </lineage>
</organism>
<accession>A0A8S5PAI3</accession>
<evidence type="ECO:0000313" key="1">
    <source>
        <dbReference type="EMBL" id="DAE03459.1"/>
    </source>
</evidence>
<reference evidence="1" key="1">
    <citation type="journal article" date="2021" name="Proc. Natl. Acad. Sci. U.S.A.">
        <title>A Catalog of Tens of Thousands of Viruses from Human Metagenomes Reveals Hidden Associations with Chronic Diseases.</title>
        <authorList>
            <person name="Tisza M.J."/>
            <person name="Buck C.B."/>
        </authorList>
    </citation>
    <scope>NUCLEOTIDE SEQUENCE</scope>
    <source>
        <strain evidence="1">CtTXt1</strain>
    </source>
</reference>
<dbReference type="EMBL" id="BK015366">
    <property type="protein sequence ID" value="DAE03459.1"/>
    <property type="molecule type" value="Genomic_DNA"/>
</dbReference>
<sequence length="39" mass="4568">MHKKIVRIHKGVFELNTFFIAKEVLFSSFLYISSTPKPL</sequence>